<dbReference type="Gene3D" id="3.30.450.30">
    <property type="entry name" value="Dynein light chain 2a, cytoplasmic"/>
    <property type="match status" value="1"/>
</dbReference>
<gene>
    <name evidence="2" type="ORF">RAE19_14430</name>
</gene>
<evidence type="ECO:0000313" key="3">
    <source>
        <dbReference type="Proteomes" id="UP001321700"/>
    </source>
</evidence>
<reference evidence="2 3" key="1">
    <citation type="submission" date="2023-08" db="EMBL/GenBank/DDBJ databases">
        <title>Rhodoferax potami sp. nov. and Rhodoferax mekongensis sp. nov., isolated from the Mekong River in Thailand.</title>
        <authorList>
            <person name="Kitikhun S."/>
            <person name="Charoenyingcharoen P."/>
            <person name="Siriarchawattana P."/>
            <person name="Likhitrattanapisal S."/>
            <person name="Nilsakha T."/>
            <person name="Chanpet A."/>
            <person name="Rattanawaree P."/>
            <person name="Ingsriswang S."/>
        </authorList>
    </citation>
    <scope>NUCLEOTIDE SEQUENCE [LARGE SCALE GENOMIC DNA]</scope>
    <source>
        <strain evidence="2 3">TBRC 17660</strain>
    </source>
</reference>
<dbReference type="SUPFAM" id="SSF103196">
    <property type="entry name" value="Roadblock/LC7 domain"/>
    <property type="match status" value="1"/>
</dbReference>
<name>A0ABU3KQZ2_9BURK</name>
<evidence type="ECO:0000313" key="2">
    <source>
        <dbReference type="EMBL" id="MDT7519891.1"/>
    </source>
</evidence>
<feature type="domain" description="Roadblock/LAMTOR2" evidence="1">
    <location>
        <begin position="19"/>
        <end position="96"/>
    </location>
</feature>
<keyword evidence="3" id="KW-1185">Reference proteome</keyword>
<comment type="caution">
    <text evidence="2">The sequence shown here is derived from an EMBL/GenBank/DDBJ whole genome shotgun (WGS) entry which is preliminary data.</text>
</comment>
<protein>
    <submittedName>
        <fullName evidence="2">Roadblock/LC7 domain-containing protein</fullName>
    </submittedName>
</protein>
<organism evidence="2 3">
    <name type="scientific">Rhodoferax potami</name>
    <dbReference type="NCBI Taxonomy" id="3068338"/>
    <lineage>
        <taxon>Bacteria</taxon>
        <taxon>Pseudomonadati</taxon>
        <taxon>Pseudomonadota</taxon>
        <taxon>Betaproteobacteria</taxon>
        <taxon>Burkholderiales</taxon>
        <taxon>Comamonadaceae</taxon>
        <taxon>Rhodoferax</taxon>
    </lineage>
</organism>
<accession>A0ABU3KQZ2</accession>
<dbReference type="Proteomes" id="UP001321700">
    <property type="component" value="Unassembled WGS sequence"/>
</dbReference>
<sequence>MTQSHAVSPLLKNLAVREAQAFLNELTGIKAVVIATIDGFDIASATTGTIDASRIAAMASSISAIGAVVAQETSLGAANSVVINSDQGFVQVFTVNRKDVQLIVNVVSDSTGVLAQVAYRGRTMAQTLLTA</sequence>
<dbReference type="Pfam" id="PF03259">
    <property type="entry name" value="Robl_LC7"/>
    <property type="match status" value="1"/>
</dbReference>
<dbReference type="InterPro" id="IPR004942">
    <property type="entry name" value="Roadblock/LAMTOR2_dom"/>
</dbReference>
<dbReference type="EMBL" id="JAVBIK010000001">
    <property type="protein sequence ID" value="MDT7519891.1"/>
    <property type="molecule type" value="Genomic_DNA"/>
</dbReference>
<proteinExistence type="predicted"/>
<dbReference type="RefSeq" id="WP_313875539.1">
    <property type="nucleotide sequence ID" value="NZ_JAVBIK010000001.1"/>
</dbReference>
<evidence type="ECO:0000259" key="1">
    <source>
        <dbReference type="Pfam" id="PF03259"/>
    </source>
</evidence>